<dbReference type="GO" id="GO:0006313">
    <property type="term" value="P:DNA transposition"/>
    <property type="evidence" value="ECO:0007669"/>
    <property type="project" value="InterPro"/>
</dbReference>
<name>A0A1N6J3H0_9PROT</name>
<dbReference type="AlphaFoldDB" id="A0A1N6J3H0"/>
<proteinExistence type="predicted"/>
<evidence type="ECO:0000313" key="2">
    <source>
        <dbReference type="EMBL" id="SIO38791.1"/>
    </source>
</evidence>
<dbReference type="EMBL" id="FSRO01000001">
    <property type="protein sequence ID" value="SIO38791.1"/>
    <property type="molecule type" value="Genomic_DNA"/>
</dbReference>
<gene>
    <name evidence="2" type="ORF">SAMN02743940_2282</name>
</gene>
<sequence>MVRIWIESRFKGFAYNLLHGYNYTKRNWSIQVNNDVITGRHCVFNLHVHLVFVTKHRRDVFSGRVLIDLEEIFKNVCLDFEAELVEFNGEHDHIHLLVNYPPKIAISNLVNSLKGVSSRLIRKKNYPEIKNKLWGNMLWSPSYFAGSCGGAPLSIIKQYIEQQQRPH</sequence>
<dbReference type="InterPro" id="IPR002686">
    <property type="entry name" value="Transposase_17"/>
</dbReference>
<organism evidence="2 3">
    <name type="scientific">Nitrosomonas cryotolerans ATCC 49181</name>
    <dbReference type="NCBI Taxonomy" id="1131553"/>
    <lineage>
        <taxon>Bacteria</taxon>
        <taxon>Pseudomonadati</taxon>
        <taxon>Pseudomonadota</taxon>
        <taxon>Betaproteobacteria</taxon>
        <taxon>Nitrosomonadales</taxon>
        <taxon>Nitrosomonadaceae</taxon>
        <taxon>Nitrosomonas</taxon>
    </lineage>
</organism>
<dbReference type="GO" id="GO:0003677">
    <property type="term" value="F:DNA binding"/>
    <property type="evidence" value="ECO:0007669"/>
    <property type="project" value="InterPro"/>
</dbReference>
<dbReference type="GO" id="GO:0004803">
    <property type="term" value="F:transposase activity"/>
    <property type="evidence" value="ECO:0007669"/>
    <property type="project" value="InterPro"/>
</dbReference>
<dbReference type="Gene3D" id="3.30.70.1290">
    <property type="entry name" value="Transposase IS200-like"/>
    <property type="match status" value="1"/>
</dbReference>
<reference evidence="2 3" key="1">
    <citation type="submission" date="2016-12" db="EMBL/GenBank/DDBJ databases">
        <authorList>
            <person name="Song W.-J."/>
            <person name="Kurnit D.M."/>
        </authorList>
    </citation>
    <scope>NUCLEOTIDE SEQUENCE [LARGE SCALE GENOMIC DNA]</scope>
    <source>
        <strain evidence="2 3">ATCC 49181</strain>
    </source>
</reference>
<protein>
    <submittedName>
        <fullName evidence="2">Putative transposase</fullName>
    </submittedName>
</protein>
<dbReference type="PANTHER" id="PTHR33360">
    <property type="entry name" value="TRANSPOSASE FOR INSERTION SEQUENCE ELEMENT IS200"/>
    <property type="match status" value="1"/>
</dbReference>
<keyword evidence="3" id="KW-1185">Reference proteome</keyword>
<dbReference type="SUPFAM" id="SSF143422">
    <property type="entry name" value="Transposase IS200-like"/>
    <property type="match status" value="1"/>
</dbReference>
<dbReference type="PANTHER" id="PTHR33360:SF2">
    <property type="entry name" value="TRANSPOSASE FOR INSERTION SEQUENCE ELEMENT IS200"/>
    <property type="match status" value="1"/>
</dbReference>
<dbReference type="Pfam" id="PF01797">
    <property type="entry name" value="Y1_Tnp"/>
    <property type="match status" value="1"/>
</dbReference>
<accession>A0A1N6J3H0</accession>
<dbReference type="SMART" id="SM01321">
    <property type="entry name" value="Y1_Tnp"/>
    <property type="match status" value="1"/>
</dbReference>
<feature type="domain" description="Transposase IS200-like" evidence="1">
    <location>
        <begin position="43"/>
        <end position="163"/>
    </location>
</feature>
<dbReference type="Proteomes" id="UP000185062">
    <property type="component" value="Unassembled WGS sequence"/>
</dbReference>
<dbReference type="InterPro" id="IPR036515">
    <property type="entry name" value="Transposase_17_sf"/>
</dbReference>
<evidence type="ECO:0000259" key="1">
    <source>
        <dbReference type="SMART" id="SM01321"/>
    </source>
</evidence>
<evidence type="ECO:0000313" key="3">
    <source>
        <dbReference type="Proteomes" id="UP000185062"/>
    </source>
</evidence>
<dbReference type="NCBIfam" id="NF033573">
    <property type="entry name" value="transpos_IS200"/>
    <property type="match status" value="1"/>
</dbReference>